<sequence>MTDNSMKSLASLRDLKKIGFIVPSSNTALEPITAHIIAHQLAGRVSVHFSRVAVRTLDTDEESVAQFGTEKMLASAALLADADLDAILWNGTAASWSGKGMQADIELAEEITRATGLPCSTSTLAQVEVLEAYGVKQLALAGPYGDGPMRGLVAFYEGLGYAVVGTAQMGARENVVFGNTPLERIRELIRAADRPEAECVVVACTNWPAALVVEEMEAALGKPVYDSVCVTLWAAMRAVGVGVPLFGWGKLLRDDPALREADAVMEALLGACAASRVTLRLDVPRWNCHVDAVCAEACARGVASLRLDASLNQRAMRTVQWLERTRAVLVQGDLAATEVEPPKALVDVYGVRAQMLAPLVRGEEVYGWVSVHQVGRTRVWTEGEVGELRGAVERVEGILAAHGWI</sequence>
<dbReference type="OrthoDB" id="414270at2759"/>
<proteinExistence type="predicted"/>
<name>A0A165P1X0_9AGAM</name>
<dbReference type="InterPro" id="IPR053714">
    <property type="entry name" value="Iso_Racemase_Enz_sf"/>
</dbReference>
<keyword evidence="3" id="KW-1185">Reference proteome</keyword>
<dbReference type="EMBL" id="KV425621">
    <property type="protein sequence ID" value="KZT20413.1"/>
    <property type="molecule type" value="Genomic_DNA"/>
</dbReference>
<dbReference type="PANTHER" id="PTHR40267:SF1">
    <property type="entry name" value="BLR3294 PROTEIN"/>
    <property type="match status" value="1"/>
</dbReference>
<dbReference type="InterPro" id="IPR026286">
    <property type="entry name" value="MaiA/AMDase"/>
</dbReference>
<evidence type="ECO:0000313" key="3">
    <source>
        <dbReference type="Proteomes" id="UP000076761"/>
    </source>
</evidence>
<dbReference type="Pfam" id="PF17645">
    <property type="entry name" value="Amdase"/>
    <property type="match status" value="1"/>
</dbReference>
<dbReference type="InterPro" id="IPR003018">
    <property type="entry name" value="GAF"/>
</dbReference>
<accession>A0A165P1X0</accession>
<dbReference type="Gene3D" id="3.30.450.40">
    <property type="match status" value="1"/>
</dbReference>
<protein>
    <submittedName>
        <fullName evidence="2">Asp/Glu racemase</fullName>
    </submittedName>
</protein>
<dbReference type="Proteomes" id="UP000076761">
    <property type="component" value="Unassembled WGS sequence"/>
</dbReference>
<dbReference type="Pfam" id="PF01590">
    <property type="entry name" value="GAF"/>
    <property type="match status" value="1"/>
</dbReference>
<dbReference type="SUPFAM" id="SSF55781">
    <property type="entry name" value="GAF domain-like"/>
    <property type="match status" value="1"/>
</dbReference>
<feature type="domain" description="GAF" evidence="1">
    <location>
        <begin position="261"/>
        <end position="394"/>
    </location>
</feature>
<evidence type="ECO:0000259" key="1">
    <source>
        <dbReference type="Pfam" id="PF01590"/>
    </source>
</evidence>
<dbReference type="Gene3D" id="3.40.50.12500">
    <property type="match status" value="1"/>
</dbReference>
<dbReference type="InterPro" id="IPR029016">
    <property type="entry name" value="GAF-like_dom_sf"/>
</dbReference>
<dbReference type="InParanoid" id="A0A165P1X0"/>
<gene>
    <name evidence="2" type="ORF">NEOLEDRAFT_877171</name>
</gene>
<dbReference type="PANTHER" id="PTHR40267">
    <property type="entry name" value="BLR3294 PROTEIN"/>
    <property type="match status" value="1"/>
</dbReference>
<dbReference type="STRING" id="1314782.A0A165P1X0"/>
<evidence type="ECO:0000313" key="2">
    <source>
        <dbReference type="EMBL" id="KZT20413.1"/>
    </source>
</evidence>
<dbReference type="AlphaFoldDB" id="A0A165P1X0"/>
<organism evidence="2 3">
    <name type="scientific">Neolentinus lepideus HHB14362 ss-1</name>
    <dbReference type="NCBI Taxonomy" id="1314782"/>
    <lineage>
        <taxon>Eukaryota</taxon>
        <taxon>Fungi</taxon>
        <taxon>Dikarya</taxon>
        <taxon>Basidiomycota</taxon>
        <taxon>Agaricomycotina</taxon>
        <taxon>Agaricomycetes</taxon>
        <taxon>Gloeophyllales</taxon>
        <taxon>Gloeophyllaceae</taxon>
        <taxon>Neolentinus</taxon>
    </lineage>
</organism>
<reference evidence="2 3" key="1">
    <citation type="journal article" date="2016" name="Mol. Biol. Evol.">
        <title>Comparative Genomics of Early-Diverging Mushroom-Forming Fungi Provides Insights into the Origins of Lignocellulose Decay Capabilities.</title>
        <authorList>
            <person name="Nagy L.G."/>
            <person name="Riley R."/>
            <person name="Tritt A."/>
            <person name="Adam C."/>
            <person name="Daum C."/>
            <person name="Floudas D."/>
            <person name="Sun H."/>
            <person name="Yadav J.S."/>
            <person name="Pangilinan J."/>
            <person name="Larsson K.H."/>
            <person name="Matsuura K."/>
            <person name="Barry K."/>
            <person name="Labutti K."/>
            <person name="Kuo R."/>
            <person name="Ohm R.A."/>
            <person name="Bhattacharya S.S."/>
            <person name="Shirouzu T."/>
            <person name="Yoshinaga Y."/>
            <person name="Martin F.M."/>
            <person name="Grigoriev I.V."/>
            <person name="Hibbett D.S."/>
        </authorList>
    </citation>
    <scope>NUCLEOTIDE SEQUENCE [LARGE SCALE GENOMIC DNA]</scope>
    <source>
        <strain evidence="2 3">HHB14362 ss-1</strain>
    </source>
</reference>